<evidence type="ECO:0000256" key="1">
    <source>
        <dbReference type="SAM" id="MobiDB-lite"/>
    </source>
</evidence>
<name>A0AA38ILX7_9CUCU</name>
<evidence type="ECO:0000313" key="2">
    <source>
        <dbReference type="EMBL" id="KAJ3656187.1"/>
    </source>
</evidence>
<sequence>MPCSTNNHLNLPVAVDSLKLQPGSRLRGGKSSCLVQDVCTRACIDSDGTSTLRRCDVGHRSRVRPFRSAASSILNTKAGRRRRRRRAALPYYTRKGRSTQRESCVGDVITSLRSTPTH</sequence>
<dbReference type="Proteomes" id="UP001168821">
    <property type="component" value="Unassembled WGS sequence"/>
</dbReference>
<feature type="compositionally biased region" description="Basic residues" evidence="1">
    <location>
        <begin position="78"/>
        <end position="87"/>
    </location>
</feature>
<feature type="region of interest" description="Disordered" evidence="1">
    <location>
        <begin position="70"/>
        <end position="93"/>
    </location>
</feature>
<protein>
    <submittedName>
        <fullName evidence="2">Uncharacterized protein</fullName>
    </submittedName>
</protein>
<gene>
    <name evidence="2" type="ORF">Zmor_015283</name>
</gene>
<evidence type="ECO:0000313" key="3">
    <source>
        <dbReference type="Proteomes" id="UP001168821"/>
    </source>
</evidence>
<comment type="caution">
    <text evidence="2">The sequence shown here is derived from an EMBL/GenBank/DDBJ whole genome shotgun (WGS) entry which is preliminary data.</text>
</comment>
<accession>A0AA38ILX7</accession>
<proteinExistence type="predicted"/>
<organism evidence="2 3">
    <name type="scientific">Zophobas morio</name>
    <dbReference type="NCBI Taxonomy" id="2755281"/>
    <lineage>
        <taxon>Eukaryota</taxon>
        <taxon>Metazoa</taxon>
        <taxon>Ecdysozoa</taxon>
        <taxon>Arthropoda</taxon>
        <taxon>Hexapoda</taxon>
        <taxon>Insecta</taxon>
        <taxon>Pterygota</taxon>
        <taxon>Neoptera</taxon>
        <taxon>Endopterygota</taxon>
        <taxon>Coleoptera</taxon>
        <taxon>Polyphaga</taxon>
        <taxon>Cucujiformia</taxon>
        <taxon>Tenebrionidae</taxon>
        <taxon>Zophobas</taxon>
    </lineage>
</organism>
<dbReference type="EMBL" id="JALNTZ010000004">
    <property type="protein sequence ID" value="KAJ3656187.1"/>
    <property type="molecule type" value="Genomic_DNA"/>
</dbReference>
<keyword evidence="3" id="KW-1185">Reference proteome</keyword>
<dbReference type="AlphaFoldDB" id="A0AA38ILX7"/>
<reference evidence="2" key="1">
    <citation type="journal article" date="2023" name="G3 (Bethesda)">
        <title>Whole genome assemblies of Zophobas morio and Tenebrio molitor.</title>
        <authorList>
            <person name="Kaur S."/>
            <person name="Stinson S.A."/>
            <person name="diCenzo G.C."/>
        </authorList>
    </citation>
    <scope>NUCLEOTIDE SEQUENCE</scope>
    <source>
        <strain evidence="2">QUZm001</strain>
    </source>
</reference>